<evidence type="ECO:0000313" key="1">
    <source>
        <dbReference type="EMBL" id="MBB6048975.1"/>
    </source>
</evidence>
<sequence>MLPPLTDPTNPPLVEALGSAEALRIAALGYRVLWIETTPEALKAARRLMLAQPFLVQNRIEGIVLRP</sequence>
<comment type="caution">
    <text evidence="1">The sequence shown here is derived from an EMBL/GenBank/DDBJ whole genome shotgun (WGS) entry which is preliminary data.</text>
</comment>
<dbReference type="RefSeq" id="WP_184192595.1">
    <property type="nucleotide sequence ID" value="NZ_JACHGW010000001.1"/>
</dbReference>
<protein>
    <submittedName>
        <fullName evidence="1">Uncharacterized protein</fullName>
    </submittedName>
</protein>
<organism evidence="1 2">
    <name type="scientific">Armatimonas rosea</name>
    <dbReference type="NCBI Taxonomy" id="685828"/>
    <lineage>
        <taxon>Bacteria</taxon>
        <taxon>Bacillati</taxon>
        <taxon>Armatimonadota</taxon>
        <taxon>Armatimonadia</taxon>
        <taxon>Armatimonadales</taxon>
        <taxon>Armatimonadaceae</taxon>
        <taxon>Armatimonas</taxon>
    </lineage>
</organism>
<evidence type="ECO:0000313" key="2">
    <source>
        <dbReference type="Proteomes" id="UP000520814"/>
    </source>
</evidence>
<dbReference type="Proteomes" id="UP000520814">
    <property type="component" value="Unassembled WGS sequence"/>
</dbReference>
<gene>
    <name evidence="1" type="ORF">HNQ39_000737</name>
</gene>
<proteinExistence type="predicted"/>
<reference evidence="1 2" key="1">
    <citation type="submission" date="2020-08" db="EMBL/GenBank/DDBJ databases">
        <title>Genomic Encyclopedia of Type Strains, Phase IV (KMG-IV): sequencing the most valuable type-strain genomes for metagenomic binning, comparative biology and taxonomic classification.</title>
        <authorList>
            <person name="Goeker M."/>
        </authorList>
    </citation>
    <scope>NUCLEOTIDE SEQUENCE [LARGE SCALE GENOMIC DNA]</scope>
    <source>
        <strain evidence="1 2">DSM 23562</strain>
    </source>
</reference>
<keyword evidence="2" id="KW-1185">Reference proteome</keyword>
<dbReference type="EMBL" id="JACHGW010000001">
    <property type="protein sequence ID" value="MBB6048975.1"/>
    <property type="molecule type" value="Genomic_DNA"/>
</dbReference>
<accession>A0A7W9W5J5</accession>
<name>A0A7W9W5J5_ARMRO</name>
<dbReference type="AlphaFoldDB" id="A0A7W9W5J5"/>